<organism evidence="2 3">
    <name type="scientific">Bombus vosnesenskii</name>
    <dbReference type="NCBI Taxonomy" id="207650"/>
    <lineage>
        <taxon>Eukaryota</taxon>
        <taxon>Metazoa</taxon>
        <taxon>Ecdysozoa</taxon>
        <taxon>Arthropoda</taxon>
        <taxon>Hexapoda</taxon>
        <taxon>Insecta</taxon>
        <taxon>Pterygota</taxon>
        <taxon>Neoptera</taxon>
        <taxon>Endopterygota</taxon>
        <taxon>Hymenoptera</taxon>
        <taxon>Apocrita</taxon>
        <taxon>Aculeata</taxon>
        <taxon>Apoidea</taxon>
        <taxon>Anthophila</taxon>
        <taxon>Apidae</taxon>
        <taxon>Bombus</taxon>
        <taxon>Pyrobombus</taxon>
    </lineage>
</organism>
<accession>A0A6J3LI91</accession>
<dbReference type="AlphaFoldDB" id="A0A6J3LI91"/>
<feature type="region of interest" description="Disordered" evidence="1">
    <location>
        <begin position="162"/>
        <end position="193"/>
    </location>
</feature>
<dbReference type="KEGG" id="bvk:117242433"/>
<dbReference type="RefSeq" id="XP_033364980.1">
    <property type="nucleotide sequence ID" value="XM_033509089.1"/>
</dbReference>
<gene>
    <name evidence="3" type="primary">LOC117242433</name>
</gene>
<protein>
    <submittedName>
        <fullName evidence="3">Uncharacterized protein LOC117242433</fullName>
    </submittedName>
</protein>
<evidence type="ECO:0000313" key="2">
    <source>
        <dbReference type="Proteomes" id="UP000504631"/>
    </source>
</evidence>
<keyword evidence="2" id="KW-1185">Reference proteome</keyword>
<sequence>MTATAIAIAWLDESSTDEDAEAGSTQMWSDVHAICDSRMPRSGAPRRAGAVYWCSEEIARLREACIHARRRYTRSRRWRRVDEATVARLYEAYREMRRPPQRVTKEAKRRAWDELLASLDSDPWGRPYKMVLNKLCPWAPPLTESMGPQFLEEVVGTLFPGAANEGDGSFAEEEEQEPQPPGKEPRVTAESWNPVSRVTEEELAVAVGRIGAQKAPGPDGVPPRLSKNVAGVSAPRLVRLFDGCLCRGYAGPSNFIPYPRTCGTRVSSKPFVAETVTGRAIHRGVPQGSVLGPLLWNIAYDAVLRTPTPPNSALACYDDTLVLSGARHGVEPPTWRSWRWPAWSLGSRDWD</sequence>
<dbReference type="Proteomes" id="UP000504631">
    <property type="component" value="Unplaced"/>
</dbReference>
<dbReference type="PANTHER" id="PTHR19446">
    <property type="entry name" value="REVERSE TRANSCRIPTASES"/>
    <property type="match status" value="1"/>
</dbReference>
<reference evidence="3" key="1">
    <citation type="submission" date="2025-08" db="UniProtKB">
        <authorList>
            <consortium name="RefSeq"/>
        </authorList>
    </citation>
    <scope>IDENTIFICATION</scope>
    <source>
        <tissue evidence="3">Muscle</tissue>
    </source>
</reference>
<name>A0A6J3LI91_9HYME</name>
<dbReference type="GeneID" id="117242433"/>
<evidence type="ECO:0000313" key="3">
    <source>
        <dbReference type="RefSeq" id="XP_033364980.1"/>
    </source>
</evidence>
<proteinExistence type="predicted"/>
<evidence type="ECO:0000256" key="1">
    <source>
        <dbReference type="SAM" id="MobiDB-lite"/>
    </source>
</evidence>